<protein>
    <submittedName>
        <fullName evidence="3">G-patch domain containing 3</fullName>
    </submittedName>
</protein>
<feature type="compositionally biased region" description="Basic and acidic residues" evidence="1">
    <location>
        <begin position="257"/>
        <end position="270"/>
    </location>
</feature>
<dbReference type="InterPro" id="IPR000467">
    <property type="entry name" value="G_patch_dom"/>
</dbReference>
<dbReference type="EMBL" id="AFYH01030641">
    <property type="status" value="NOT_ANNOTATED_CDS"/>
    <property type="molecule type" value="Genomic_DNA"/>
</dbReference>
<reference evidence="3" key="3">
    <citation type="submission" date="2025-09" db="UniProtKB">
        <authorList>
            <consortium name="Ensembl"/>
        </authorList>
    </citation>
    <scope>IDENTIFICATION</scope>
</reference>
<dbReference type="Pfam" id="PF01585">
    <property type="entry name" value="G-patch"/>
    <property type="match status" value="1"/>
</dbReference>
<proteinExistence type="predicted"/>
<sequence length="648" mass="73712">MAAPIVYCVVSNIPASFRSADLRNYFSQFIESGGFACFHYRHRPELLQVGEVQKPCGTGQGGEKAAGKPGPFPAGEAGGLVDRTPRTRCCLATVQADRVERFMKMYSGTQWVDPDGNWLGSCCVIRRVRVSSETDPNSFPYRTKKELKNKKAQSEIFTHDDLRRLPELNPPALMPNGNVGTPVKVFLELIQACRLPPRLIKKLGLKFPKTGSNRRYGNVPFEYWDTETIEEEEAVYTATGAEISGRGTSPVGNQKKLAKEIKSNEQNEQRNEEEEEEEDDDDEGEESHSDDVNRENAKKNLNCISPSRIKRQRDANINRALVIVVSSSHSANELHLAIDHNCMGGGCRHQILQLLLSKSCFIVRLKCADYTRNLMDKIKGRHRALDSSVWICAAWRKLKKHLTVKGSCCFKFSNVLISLEQDNDTCEEWERHEALHEDVTNQERTEERLFEEEIELKWEKGGSGLVFYTDAQYWQEEKGDFDEQTADDWDVDMSIYYDKDGGDKDARDYVQMRLEQRLREGLEDGSVTNQRIGNFEQYTKGIGRKVMEKQGWKEGLGLGSCSSGMAEALDAEGQNPKCRRGLGYHGEKLQTFVGKKRRREAEVVISTIYDQPEEIDRGDSLLRRQPPTSMKYRPEVTFVRRSADSKQM</sequence>
<accession>H3ATH3</accession>
<organism evidence="3 4">
    <name type="scientific">Latimeria chalumnae</name>
    <name type="common">Coelacanth</name>
    <dbReference type="NCBI Taxonomy" id="7897"/>
    <lineage>
        <taxon>Eukaryota</taxon>
        <taxon>Metazoa</taxon>
        <taxon>Chordata</taxon>
        <taxon>Craniata</taxon>
        <taxon>Vertebrata</taxon>
        <taxon>Euteleostomi</taxon>
        <taxon>Coelacanthiformes</taxon>
        <taxon>Coelacanthidae</taxon>
        <taxon>Latimeria</taxon>
    </lineage>
</organism>
<name>H3ATH3_LATCH</name>
<evidence type="ECO:0000259" key="2">
    <source>
        <dbReference type="PROSITE" id="PS50174"/>
    </source>
</evidence>
<dbReference type="Proteomes" id="UP000008672">
    <property type="component" value="Unassembled WGS sequence"/>
</dbReference>
<keyword evidence="4" id="KW-1185">Reference proteome</keyword>
<reference evidence="4" key="1">
    <citation type="submission" date="2011-08" db="EMBL/GenBank/DDBJ databases">
        <title>The draft genome of Latimeria chalumnae.</title>
        <authorList>
            <person name="Di Palma F."/>
            <person name="Alfoldi J."/>
            <person name="Johnson J."/>
            <person name="Berlin A."/>
            <person name="Gnerre S."/>
            <person name="Jaffe D."/>
            <person name="MacCallum I."/>
            <person name="Young S."/>
            <person name="Walker B.J."/>
            <person name="Lander E."/>
            <person name="Lindblad-Toh K."/>
        </authorList>
    </citation>
    <scope>NUCLEOTIDE SEQUENCE [LARGE SCALE GENOMIC DNA]</scope>
    <source>
        <strain evidence="4">Wild caught</strain>
    </source>
</reference>
<dbReference type="InterPro" id="IPR040341">
    <property type="entry name" value="GPATCH3"/>
</dbReference>
<dbReference type="HOGENOM" id="CLU_025388_0_0_1"/>
<dbReference type="FunCoup" id="H3ATH3">
    <property type="interactions" value="2861"/>
</dbReference>
<dbReference type="GO" id="GO:0032480">
    <property type="term" value="P:negative regulation of type I interferon production"/>
    <property type="evidence" value="ECO:0007669"/>
    <property type="project" value="InterPro"/>
</dbReference>
<feature type="domain" description="G-patch" evidence="2">
    <location>
        <begin position="539"/>
        <end position="587"/>
    </location>
</feature>
<evidence type="ECO:0000256" key="1">
    <source>
        <dbReference type="SAM" id="MobiDB-lite"/>
    </source>
</evidence>
<dbReference type="Ensembl" id="ENSLACT00000013039.1">
    <property type="protein sequence ID" value="ENSLACP00000012944.1"/>
    <property type="gene ID" value="ENSLACG00000011400.1"/>
</dbReference>
<feature type="compositionally biased region" description="Acidic residues" evidence="1">
    <location>
        <begin position="271"/>
        <end position="285"/>
    </location>
</feature>
<dbReference type="GO" id="GO:0045893">
    <property type="term" value="P:positive regulation of DNA-templated transcription"/>
    <property type="evidence" value="ECO:0007669"/>
    <property type="project" value="TreeGrafter"/>
</dbReference>
<dbReference type="EMBL" id="AFYH01030642">
    <property type="status" value="NOT_ANNOTATED_CDS"/>
    <property type="molecule type" value="Genomic_DNA"/>
</dbReference>
<dbReference type="InParanoid" id="H3ATH3"/>
<dbReference type="eggNOG" id="ENOG502QQ66">
    <property type="taxonomic scope" value="Eukaryota"/>
</dbReference>
<dbReference type="STRING" id="7897.ENSLACP00000012944"/>
<dbReference type="PANTHER" id="PTHR14390:SF2">
    <property type="entry name" value="G PATCH DOMAIN-CONTAINING PROTEIN 3"/>
    <property type="match status" value="1"/>
</dbReference>
<dbReference type="GeneTree" id="ENSGT00390000004191"/>
<dbReference type="OMA" id="GGFHCFH"/>
<gene>
    <name evidence="3" type="primary">GPATCH3</name>
</gene>
<evidence type="ECO:0000313" key="4">
    <source>
        <dbReference type="Proteomes" id="UP000008672"/>
    </source>
</evidence>
<feature type="region of interest" description="Disordered" evidence="1">
    <location>
        <begin position="240"/>
        <end position="298"/>
    </location>
</feature>
<dbReference type="GO" id="GO:0039536">
    <property type="term" value="P:negative regulation of RIG-I signaling pathway"/>
    <property type="evidence" value="ECO:0007669"/>
    <property type="project" value="InterPro"/>
</dbReference>
<feature type="compositionally biased region" description="Basic and acidic residues" evidence="1">
    <location>
        <begin position="286"/>
        <end position="298"/>
    </location>
</feature>
<dbReference type="PROSITE" id="PS50174">
    <property type="entry name" value="G_PATCH"/>
    <property type="match status" value="1"/>
</dbReference>
<dbReference type="SMART" id="SM00443">
    <property type="entry name" value="G_patch"/>
    <property type="match status" value="1"/>
</dbReference>
<dbReference type="AlphaFoldDB" id="H3ATH3"/>
<dbReference type="PANTHER" id="PTHR14390">
    <property type="entry name" value="G PATCH DOMAIN CONTAINING PROTEIN 3"/>
    <property type="match status" value="1"/>
</dbReference>
<dbReference type="Bgee" id="ENSLACG00000011400">
    <property type="expression patterns" value="Expressed in chordate pharynx and 4 other cell types or tissues"/>
</dbReference>
<reference evidence="3" key="2">
    <citation type="submission" date="2025-08" db="UniProtKB">
        <authorList>
            <consortium name="Ensembl"/>
        </authorList>
    </citation>
    <scope>IDENTIFICATION</scope>
</reference>
<evidence type="ECO:0000313" key="3">
    <source>
        <dbReference type="Ensembl" id="ENSLACP00000012944.1"/>
    </source>
</evidence>
<dbReference type="GO" id="GO:0003676">
    <property type="term" value="F:nucleic acid binding"/>
    <property type="evidence" value="ECO:0007669"/>
    <property type="project" value="InterPro"/>
</dbReference>